<accession>A0A4R5KNE8</accession>
<evidence type="ECO:0000313" key="2">
    <source>
        <dbReference type="Proteomes" id="UP000295636"/>
    </source>
</evidence>
<comment type="caution">
    <text evidence="1">The sequence shown here is derived from an EMBL/GenBank/DDBJ whole genome shotgun (WGS) entry which is preliminary data.</text>
</comment>
<organism evidence="1 2">
    <name type="scientific">Paenibacillus piri</name>
    <dbReference type="NCBI Taxonomy" id="2547395"/>
    <lineage>
        <taxon>Bacteria</taxon>
        <taxon>Bacillati</taxon>
        <taxon>Bacillota</taxon>
        <taxon>Bacilli</taxon>
        <taxon>Bacillales</taxon>
        <taxon>Paenibacillaceae</taxon>
        <taxon>Paenibacillus</taxon>
    </lineage>
</organism>
<reference evidence="1 2" key="1">
    <citation type="submission" date="2019-03" db="EMBL/GenBank/DDBJ databases">
        <title>This is whole genome sequence of Paenibacillus sp MS74 strain.</title>
        <authorList>
            <person name="Trinh H.N."/>
        </authorList>
    </citation>
    <scope>NUCLEOTIDE SEQUENCE [LARGE SCALE GENOMIC DNA]</scope>
    <source>
        <strain evidence="1 2">MS74</strain>
    </source>
</reference>
<proteinExistence type="predicted"/>
<keyword evidence="2" id="KW-1185">Reference proteome</keyword>
<dbReference type="RefSeq" id="WP_133230187.1">
    <property type="nucleotide sequence ID" value="NZ_SMRT01000007.1"/>
</dbReference>
<sequence length="86" mass="9678">MNIPYNGHDSSDFKRFSGRVETGLPPLVHSTWIVGIDHRTEPDAAGICVIYRGYSYRKIRSRPPGSSRCDLQARAKLGQGRWSYPA</sequence>
<protein>
    <submittedName>
        <fullName evidence="1">Uncharacterized protein</fullName>
    </submittedName>
</protein>
<name>A0A4R5KNE8_9BACL</name>
<dbReference type="AlphaFoldDB" id="A0A4R5KNE8"/>
<dbReference type="Proteomes" id="UP000295636">
    <property type="component" value="Unassembled WGS sequence"/>
</dbReference>
<evidence type="ECO:0000313" key="1">
    <source>
        <dbReference type="EMBL" id="TDF96772.1"/>
    </source>
</evidence>
<dbReference type="EMBL" id="SMRT01000007">
    <property type="protein sequence ID" value="TDF96772.1"/>
    <property type="molecule type" value="Genomic_DNA"/>
</dbReference>
<gene>
    <name evidence="1" type="ORF">E1757_16990</name>
</gene>